<gene>
    <name evidence="3" type="ORF">UK23_33680</name>
</gene>
<proteinExistence type="predicted"/>
<keyword evidence="1" id="KW-0472">Membrane</keyword>
<dbReference type="Pfam" id="PF14219">
    <property type="entry name" value="DUF4328"/>
    <property type="match status" value="1"/>
</dbReference>
<dbReference type="RefSeq" id="WP_045315769.1">
    <property type="nucleotide sequence ID" value="NZ_JYJG01000296.1"/>
</dbReference>
<dbReference type="OrthoDB" id="4174975at2"/>
<feature type="transmembrane region" description="Helical" evidence="1">
    <location>
        <begin position="154"/>
        <end position="173"/>
    </location>
</feature>
<dbReference type="AlphaFoldDB" id="A0A0F0GPG1"/>
<feature type="transmembrane region" description="Helical" evidence="1">
    <location>
        <begin position="12"/>
        <end position="36"/>
    </location>
</feature>
<feature type="transmembrane region" description="Helical" evidence="1">
    <location>
        <begin position="84"/>
        <end position="108"/>
    </location>
</feature>
<evidence type="ECO:0000256" key="1">
    <source>
        <dbReference type="SAM" id="Phobius"/>
    </source>
</evidence>
<feature type="transmembrane region" description="Helical" evidence="1">
    <location>
        <begin position="129"/>
        <end position="148"/>
    </location>
</feature>
<evidence type="ECO:0000313" key="3">
    <source>
        <dbReference type="EMBL" id="KJK43323.1"/>
    </source>
</evidence>
<reference evidence="3 4" key="1">
    <citation type="submission" date="2015-02" db="EMBL/GenBank/DDBJ databases">
        <authorList>
            <person name="Ju K.-S."/>
            <person name="Doroghazi J.R."/>
            <person name="Metcalf W."/>
        </authorList>
    </citation>
    <scope>NUCLEOTIDE SEQUENCE [LARGE SCALE GENOMIC DNA]</scope>
    <source>
        <strain evidence="3 4">NRRL B-16140</strain>
    </source>
</reference>
<keyword evidence="4" id="KW-1185">Reference proteome</keyword>
<dbReference type="EMBL" id="JYJG01000296">
    <property type="protein sequence ID" value="KJK43323.1"/>
    <property type="molecule type" value="Genomic_DNA"/>
</dbReference>
<feature type="domain" description="DUF4328" evidence="2">
    <location>
        <begin position="36"/>
        <end position="180"/>
    </location>
</feature>
<dbReference type="InterPro" id="IPR025565">
    <property type="entry name" value="DUF4328"/>
</dbReference>
<evidence type="ECO:0000313" key="4">
    <source>
        <dbReference type="Proteomes" id="UP000033393"/>
    </source>
</evidence>
<sequence>MSEIRPAHGLGTAAAAVIAVTAGLQVVTAVVVWMSVDEAAAAVVDLATLWVNALAAVLFVTWMYRVRANSDVITSAHQHRYKNMWVVLGWIIPFGNLVIPFVVMQDIWRGSDRTQPMVGLQQRQKSGLVTAWWLCYIGSNALALVAARSAWDDYALVYTLSAVVAVAAATLAARMIKQVNAMQVAVPIHLGES</sequence>
<comment type="caution">
    <text evidence="3">The sequence shown here is derived from an EMBL/GenBank/DDBJ whole genome shotgun (WGS) entry which is preliminary data.</text>
</comment>
<feature type="transmembrane region" description="Helical" evidence="1">
    <location>
        <begin position="43"/>
        <end position="64"/>
    </location>
</feature>
<evidence type="ECO:0000259" key="2">
    <source>
        <dbReference type="Pfam" id="PF14219"/>
    </source>
</evidence>
<keyword evidence="1" id="KW-0812">Transmembrane</keyword>
<organism evidence="3 4">
    <name type="scientific">Lentzea aerocolonigenes</name>
    <name type="common">Lechevalieria aerocolonigenes</name>
    <name type="synonym">Saccharothrix aerocolonigenes</name>
    <dbReference type="NCBI Taxonomy" id="68170"/>
    <lineage>
        <taxon>Bacteria</taxon>
        <taxon>Bacillati</taxon>
        <taxon>Actinomycetota</taxon>
        <taxon>Actinomycetes</taxon>
        <taxon>Pseudonocardiales</taxon>
        <taxon>Pseudonocardiaceae</taxon>
        <taxon>Lentzea</taxon>
    </lineage>
</organism>
<dbReference type="Proteomes" id="UP000033393">
    <property type="component" value="Unassembled WGS sequence"/>
</dbReference>
<keyword evidence="1" id="KW-1133">Transmembrane helix</keyword>
<dbReference type="PATRIC" id="fig|68170.10.peg.8731"/>
<accession>A0A0F0GPG1</accession>
<protein>
    <recommendedName>
        <fullName evidence="2">DUF4328 domain-containing protein</fullName>
    </recommendedName>
</protein>
<name>A0A0F0GPG1_LENAE</name>